<name>A0A2S0NC56_9HYPH</name>
<dbReference type="Proteomes" id="UP000237889">
    <property type="component" value="Chromosome"/>
</dbReference>
<evidence type="ECO:0000313" key="1">
    <source>
        <dbReference type="EMBL" id="AVO45511.1"/>
    </source>
</evidence>
<keyword evidence="2" id="KW-1185">Reference proteome</keyword>
<dbReference type="KEGG" id="phr:C6569_10790"/>
<dbReference type="EMBL" id="CP027668">
    <property type="protein sequence ID" value="AVO45511.1"/>
    <property type="molecule type" value="Genomic_DNA"/>
</dbReference>
<accession>A0A2S0NC56</accession>
<organism evidence="1 2">
    <name type="scientific">Phreatobacter cathodiphilus</name>
    <dbReference type="NCBI Taxonomy" id="1868589"/>
    <lineage>
        <taxon>Bacteria</taxon>
        <taxon>Pseudomonadati</taxon>
        <taxon>Pseudomonadota</taxon>
        <taxon>Alphaproteobacteria</taxon>
        <taxon>Hyphomicrobiales</taxon>
        <taxon>Phreatobacteraceae</taxon>
        <taxon>Phreatobacter</taxon>
    </lineage>
</organism>
<protein>
    <submittedName>
        <fullName evidence="1">Uncharacterized protein</fullName>
    </submittedName>
</protein>
<dbReference type="AlphaFoldDB" id="A0A2S0NC56"/>
<reference evidence="1 2" key="1">
    <citation type="submission" date="2018-03" db="EMBL/GenBank/DDBJ databases">
        <title>Genome sequencing of Phreatobacter sp.</title>
        <authorList>
            <person name="Kim S.-J."/>
            <person name="Heo J."/>
            <person name="Kwon S.-W."/>
        </authorList>
    </citation>
    <scope>NUCLEOTIDE SEQUENCE [LARGE SCALE GENOMIC DNA]</scope>
    <source>
        <strain evidence="1 2">S-12</strain>
    </source>
</reference>
<gene>
    <name evidence="1" type="ORF">C6569_10790</name>
</gene>
<sequence>MQSVASEVERCLSLFVRLCVNRVIRTGDGLDRSAVVVASELHAKFPGAISDVLRAHFEASLAQLVDLVSALASRLPPQVVRDFSERASEVQIAATLERSLRGAMRPEL</sequence>
<evidence type="ECO:0000313" key="2">
    <source>
        <dbReference type="Proteomes" id="UP000237889"/>
    </source>
</evidence>
<proteinExistence type="predicted"/>